<keyword evidence="2" id="KW-1185">Reference proteome</keyword>
<organism evidence="1">
    <name type="scientific">Triticum aestivum</name>
    <name type="common">Wheat</name>
    <dbReference type="NCBI Taxonomy" id="4565"/>
    <lineage>
        <taxon>Eukaryota</taxon>
        <taxon>Viridiplantae</taxon>
        <taxon>Streptophyta</taxon>
        <taxon>Embryophyta</taxon>
        <taxon>Tracheophyta</taxon>
        <taxon>Spermatophyta</taxon>
        <taxon>Magnoliopsida</taxon>
        <taxon>Liliopsida</taxon>
        <taxon>Poales</taxon>
        <taxon>Poaceae</taxon>
        <taxon>BOP clade</taxon>
        <taxon>Pooideae</taxon>
        <taxon>Triticodae</taxon>
        <taxon>Triticeae</taxon>
        <taxon>Triticinae</taxon>
        <taxon>Triticum</taxon>
    </lineage>
</organism>
<dbReference type="SUPFAM" id="SSF56371">
    <property type="entry name" value="Ribosome inactivating proteins (RIP)"/>
    <property type="match status" value="1"/>
</dbReference>
<gene>
    <name evidence="1" type="primary">LOC123077094</name>
</gene>
<dbReference type="Gramene" id="TraesNOR3D03G01840990.1">
    <property type="protein sequence ID" value="TraesNOR3D03G01840990.1"/>
    <property type="gene ID" value="TraesNOR3D03G01840990"/>
</dbReference>
<name>A0A3B6GMZ5_WHEAT</name>
<dbReference type="Gramene" id="TraesLDM3D03G01812360.1">
    <property type="protein sequence ID" value="TraesLDM3D03G01812360.1"/>
    <property type="gene ID" value="TraesLDM3D03G01812360"/>
</dbReference>
<dbReference type="Gramene" id="TraesARI3D03G01846250.1">
    <property type="protein sequence ID" value="TraesARI3D03G01846250.1"/>
    <property type="gene ID" value="TraesARI3D03G01846250"/>
</dbReference>
<dbReference type="Gramene" id="TraesJUL3D03G01832480.2">
    <property type="protein sequence ID" value="TraesJUL3D03G01832480.2"/>
    <property type="gene ID" value="TraesJUL3D03G01832480"/>
</dbReference>
<dbReference type="SMR" id="A0A3B6GMZ5"/>
<sequence>MADASYRQRLRDAAKCRHYENTVISQTEAIFRRPINIQRHLNDLFRIEFPLRPTPDQFMEFYRVTRERYEAISFMSVPGVLYDGRPVQIPVTAPSYIEEKTYHTIVIRLDNGYVVEFLIQESKNYVVGLRVYRIENQRNAAPWFVFDTVTLPQYFGECIPINYPLSYTNVDLVLFGAGAVSDAVDFFSTYLDNPHQQSTDQGKLHCQLFFLLFGEGPRFRIAQQWARDNALNVNWQHPEAVLLELLHDYSKLCDCSFHLLQYYVEIPFLDALLDDLKELSPFARTLSDAKKRWEPYEAKYASAGLVFRRGDGKIILESLVGGELLLLNYNYKFCTRIQMRQAGYDGQWFERLSK</sequence>
<dbReference type="Gramene" id="TraesCS3D02G065200.1">
    <property type="protein sequence ID" value="TraesCS3D02G065200.1"/>
    <property type="gene ID" value="TraesCS3D02G065200"/>
</dbReference>
<evidence type="ECO:0000313" key="1">
    <source>
        <dbReference type="EnsemblPlants" id="TraesCS3D02G065200.1"/>
    </source>
</evidence>
<dbReference type="GO" id="GO:0017148">
    <property type="term" value="P:negative regulation of translation"/>
    <property type="evidence" value="ECO:0007669"/>
    <property type="project" value="InterPro"/>
</dbReference>
<dbReference type="Gramene" id="TraesNOR3D03G01840990.2">
    <property type="protein sequence ID" value="TraesNOR3D03G01840990.2"/>
    <property type="gene ID" value="TraesNOR3D03G01840990"/>
</dbReference>
<dbReference type="GeneID" id="123077094"/>
<dbReference type="Gramene" id="TraesROB_scaffold_082475_01G000100.1">
    <property type="protein sequence ID" value="TraesROB_scaffold_082475_01G000100.1"/>
    <property type="gene ID" value="TraesROB_scaffold_082475_01G000100"/>
</dbReference>
<dbReference type="RefSeq" id="XP_044355244.1">
    <property type="nucleotide sequence ID" value="XM_044499309.1"/>
</dbReference>
<proteinExistence type="predicted"/>
<dbReference type="Gramene" id="TraesMAC3D03G01812310.1">
    <property type="protein sequence ID" value="TraesMAC3D03G01812310.1"/>
    <property type="gene ID" value="TraesMAC3D03G01812310"/>
</dbReference>
<protein>
    <submittedName>
        <fullName evidence="1">Uncharacterized protein</fullName>
    </submittedName>
</protein>
<dbReference type="GO" id="GO:0030598">
    <property type="term" value="F:rRNA N-glycosylase activity"/>
    <property type="evidence" value="ECO:0007669"/>
    <property type="project" value="InterPro"/>
</dbReference>
<dbReference type="OMA" id="RVYRIEN"/>
<accession>A0A3B6GMZ5</accession>
<reference evidence="1" key="1">
    <citation type="submission" date="2018-08" db="EMBL/GenBank/DDBJ databases">
        <authorList>
            <person name="Rossello M."/>
        </authorList>
    </citation>
    <scope>NUCLEOTIDE SEQUENCE [LARGE SCALE GENOMIC DNA]</scope>
    <source>
        <strain evidence="1">cv. Chinese Spring</strain>
    </source>
</reference>
<dbReference type="AlphaFoldDB" id="A0A3B6GMZ5"/>
<evidence type="ECO:0000313" key="2">
    <source>
        <dbReference type="Proteomes" id="UP000019116"/>
    </source>
</evidence>
<dbReference type="Gramene" id="TraesJAG3D03G01821460.3">
    <property type="protein sequence ID" value="TraesJAG3D03G01821460.3"/>
    <property type="gene ID" value="TraesJAG3D03G01821460"/>
</dbReference>
<dbReference type="EnsemblPlants" id="TraesCS3D02G065200.1">
    <property type="protein sequence ID" value="TraesCS3D02G065200.1"/>
    <property type="gene ID" value="TraesCS3D02G065200"/>
</dbReference>
<dbReference type="Proteomes" id="UP000019116">
    <property type="component" value="Chromosome 3D"/>
</dbReference>
<dbReference type="Gramene" id="TraesWEE_scaffold_088632_01G000100.1">
    <property type="protein sequence ID" value="TraesWEE_scaffold_088632_01G000100.1"/>
    <property type="gene ID" value="TraesWEE_scaffold_088632_01G000100"/>
</dbReference>
<dbReference type="Gramene" id="TraesJAG3D03G01821460.2">
    <property type="protein sequence ID" value="TraesJAG3D03G01821460.2"/>
    <property type="gene ID" value="TraesJAG3D03G01821460"/>
</dbReference>
<reference evidence="1" key="2">
    <citation type="submission" date="2018-10" db="UniProtKB">
        <authorList>
            <consortium name="EnsemblPlants"/>
        </authorList>
    </citation>
    <scope>IDENTIFICATION</scope>
</reference>
<dbReference type="Gramene" id="TraesCS3D03G0125700.1">
    <property type="protein sequence ID" value="TraesCS3D03G0125700.1.CDS"/>
    <property type="gene ID" value="TraesCS3D03G0125700"/>
</dbReference>
<dbReference type="InterPro" id="IPR036041">
    <property type="entry name" value="Ribosome-inact_prot_sf"/>
</dbReference>
<dbReference type="Gramene" id="TraesJAG3D03G01821460.1">
    <property type="protein sequence ID" value="TraesJAG3D03G01821460.1"/>
    <property type="gene ID" value="TraesJAG3D03G01821460"/>
</dbReference>
<dbReference type="RefSeq" id="XP_044355243.1">
    <property type="nucleotide sequence ID" value="XM_044499308.1"/>
</dbReference>
<dbReference type="Gramene" id="TraesCLE_scaffold_090643_01G000100.1">
    <property type="protein sequence ID" value="TraesCLE_scaffold_090643_01G000100.1"/>
    <property type="gene ID" value="TraesCLE_scaffold_090643_01G000100"/>
</dbReference>
<dbReference type="Gramene" id="TraesJUL3D03G01832480.1">
    <property type="protein sequence ID" value="TraesJUL3D03G01832480.1"/>
    <property type="gene ID" value="TraesJUL3D03G01832480"/>
</dbReference>